<dbReference type="Proteomes" id="UP000809529">
    <property type="component" value="Unassembled WGS sequence"/>
</dbReference>
<dbReference type="Gene3D" id="3.30.830.10">
    <property type="entry name" value="Metalloenzyme, LuxS/M16 peptidase-like"/>
    <property type="match status" value="2"/>
</dbReference>
<organism evidence="3 4">
    <name type="scientific">Pseudomonas weihenstephanensis</name>
    <dbReference type="NCBI Taxonomy" id="1608994"/>
    <lineage>
        <taxon>Bacteria</taxon>
        <taxon>Pseudomonadati</taxon>
        <taxon>Pseudomonadota</taxon>
        <taxon>Gammaproteobacteria</taxon>
        <taxon>Pseudomonadales</taxon>
        <taxon>Pseudomonadaceae</taxon>
        <taxon>Pseudomonas</taxon>
    </lineage>
</organism>
<protein>
    <submittedName>
        <fullName evidence="3">Insulinase family protein</fullName>
    </submittedName>
</protein>
<evidence type="ECO:0000256" key="1">
    <source>
        <dbReference type="ARBA" id="ARBA00007261"/>
    </source>
</evidence>
<gene>
    <name evidence="3" type="ORF">GYN02_01255</name>
</gene>
<sequence>MTLFTAKPTHTFTLDNGLQVIVREDHRTAAFCASLFHKIGTRNERPGQRGLAYLTGSAAFKDKALVKASGGVANGWLDYDVSTYSLEAPRAALAPMLNLLAMRMLAPALSQERLNAGIKHTQTLELGEPYFTSDYWITPAFEQLIFPNAGKAYKFGDIADLERITIDDVLGWHKNGYAPDNSILVIVGDVSLEEIQPVVQRLFGDIPRVDGLARLDQAASDVQTDPRTLTEHLDTARQRLQMAFNVPSLATVADVRDMRALQVISALLTSGPEAWLPGRLSEGQATLSSVITRLPAYRRSDDLFLIAATAGEHTALSLQHIELEIKQLLETLKTQTLDTLTLAYAQQQAIEKLSELETLETQTSIIGNLHVIGQSWTLSDSEAQQLQSITAQDIQRVASLYFTPERLSVAYILPRTA</sequence>
<dbReference type="Pfam" id="PF05193">
    <property type="entry name" value="Peptidase_M16_C"/>
    <property type="match status" value="1"/>
</dbReference>
<dbReference type="SUPFAM" id="SSF63411">
    <property type="entry name" value="LuxS/MPP-like metallohydrolase"/>
    <property type="match status" value="2"/>
</dbReference>
<comment type="caution">
    <text evidence="3">The sequence shown here is derived from an EMBL/GenBank/DDBJ whole genome shotgun (WGS) entry which is preliminary data.</text>
</comment>
<dbReference type="InterPro" id="IPR011249">
    <property type="entry name" value="Metalloenz_LuxS/M16"/>
</dbReference>
<reference evidence="3 4" key="1">
    <citation type="submission" date="2020-01" db="EMBL/GenBank/DDBJ databases">
        <title>Comparative genomics of meat spoilage bacteria.</title>
        <authorList>
            <person name="Hilgarth M."/>
            <person name="Vogel R.F."/>
        </authorList>
    </citation>
    <scope>NUCLEOTIDE SEQUENCE [LARGE SCALE GENOMIC DNA]</scope>
    <source>
        <strain evidence="3 4">TMW2.2077</strain>
    </source>
</reference>
<dbReference type="RefSeq" id="WP_203302006.1">
    <property type="nucleotide sequence ID" value="NZ_JAAEBW010000001.1"/>
</dbReference>
<dbReference type="PANTHER" id="PTHR11851">
    <property type="entry name" value="METALLOPROTEASE"/>
    <property type="match status" value="1"/>
</dbReference>
<dbReference type="InterPro" id="IPR007863">
    <property type="entry name" value="Peptidase_M16_C"/>
</dbReference>
<proteinExistence type="inferred from homology"/>
<evidence type="ECO:0000313" key="3">
    <source>
        <dbReference type="EMBL" id="MBM1193803.1"/>
    </source>
</evidence>
<name>A0ABS1ZBN7_9PSED</name>
<dbReference type="PANTHER" id="PTHR11851:SF49">
    <property type="entry name" value="MITOCHONDRIAL-PROCESSING PEPTIDASE SUBUNIT ALPHA"/>
    <property type="match status" value="1"/>
</dbReference>
<dbReference type="InterPro" id="IPR050361">
    <property type="entry name" value="MPP/UQCRC_Complex"/>
</dbReference>
<comment type="similarity">
    <text evidence="1">Belongs to the peptidase M16 family.</text>
</comment>
<evidence type="ECO:0000259" key="2">
    <source>
        <dbReference type="Pfam" id="PF05193"/>
    </source>
</evidence>
<accession>A0ABS1ZBN7</accession>
<keyword evidence="4" id="KW-1185">Reference proteome</keyword>
<feature type="domain" description="Peptidase M16 C-terminal" evidence="2">
    <location>
        <begin position="164"/>
        <end position="332"/>
    </location>
</feature>
<dbReference type="EMBL" id="JAAEBW010000001">
    <property type="protein sequence ID" value="MBM1193803.1"/>
    <property type="molecule type" value="Genomic_DNA"/>
</dbReference>
<evidence type="ECO:0000313" key="4">
    <source>
        <dbReference type="Proteomes" id="UP000809529"/>
    </source>
</evidence>